<feature type="domain" description="N-acetyltransferase" evidence="5">
    <location>
        <begin position="799"/>
        <end position="934"/>
    </location>
</feature>
<dbReference type="GO" id="GO:0005096">
    <property type="term" value="F:GTPase activator activity"/>
    <property type="evidence" value="ECO:0007669"/>
    <property type="project" value="UniProtKB-KW"/>
</dbReference>
<feature type="compositionally biased region" description="Low complexity" evidence="3">
    <location>
        <begin position="960"/>
        <end position="970"/>
    </location>
</feature>
<evidence type="ECO:0000259" key="4">
    <source>
        <dbReference type="PROSITE" id="PS50238"/>
    </source>
</evidence>
<dbReference type="InterPro" id="IPR000198">
    <property type="entry name" value="RhoGAP_dom"/>
</dbReference>
<gene>
    <name evidence="6" type="ORF">L203_102980</name>
</gene>
<protein>
    <recommendedName>
        <fullName evidence="8">Glucosamine-phosphate N-acetyltransferase</fullName>
    </recommendedName>
</protein>
<feature type="coiled-coil region" evidence="2">
    <location>
        <begin position="129"/>
        <end position="156"/>
    </location>
</feature>
<dbReference type="PROSITE" id="PS50238">
    <property type="entry name" value="RHOGAP"/>
    <property type="match status" value="1"/>
</dbReference>
<dbReference type="GO" id="GO:0016747">
    <property type="term" value="F:acyltransferase activity, transferring groups other than amino-acyl groups"/>
    <property type="evidence" value="ECO:0007669"/>
    <property type="project" value="InterPro"/>
</dbReference>
<dbReference type="PROSITE" id="PS51186">
    <property type="entry name" value="GNAT"/>
    <property type="match status" value="1"/>
</dbReference>
<evidence type="ECO:0000256" key="1">
    <source>
        <dbReference type="ARBA" id="ARBA00022468"/>
    </source>
</evidence>
<dbReference type="Proteomes" id="UP000094043">
    <property type="component" value="Chromosome 3"/>
</dbReference>
<dbReference type="SMART" id="SM00324">
    <property type="entry name" value="RhoGAP"/>
    <property type="match status" value="1"/>
</dbReference>
<reference evidence="6" key="2">
    <citation type="journal article" date="2022" name="Elife">
        <title>Obligate sexual reproduction of a homothallic fungus closely related to the Cryptococcus pathogenic species complex.</title>
        <authorList>
            <person name="Passer A.R."/>
            <person name="Clancey S.A."/>
            <person name="Shea T."/>
            <person name="David-Palma M."/>
            <person name="Averette A.F."/>
            <person name="Boekhout T."/>
            <person name="Porcel B.M."/>
            <person name="Nowrousian M."/>
            <person name="Cuomo C.A."/>
            <person name="Sun S."/>
            <person name="Heitman J."/>
            <person name="Coelho M.A."/>
        </authorList>
    </citation>
    <scope>NUCLEOTIDE SEQUENCE</scope>
    <source>
        <strain evidence="6">CBS 7841</strain>
    </source>
</reference>
<dbReference type="RefSeq" id="XP_066068485.1">
    <property type="nucleotide sequence ID" value="XM_066212388.1"/>
</dbReference>
<name>A0AAJ8JSR4_9TREE</name>
<dbReference type="Gene3D" id="1.20.1270.60">
    <property type="entry name" value="Arfaptin homology (AH) domain/BAR domain"/>
    <property type="match status" value="2"/>
</dbReference>
<dbReference type="InterPro" id="IPR027267">
    <property type="entry name" value="AH/BAR_dom_sf"/>
</dbReference>
<feature type="region of interest" description="Disordered" evidence="3">
    <location>
        <begin position="948"/>
        <end position="975"/>
    </location>
</feature>
<dbReference type="GeneID" id="91087191"/>
<dbReference type="SUPFAM" id="SSF55729">
    <property type="entry name" value="Acyl-CoA N-acyltransferases (Nat)"/>
    <property type="match status" value="1"/>
</dbReference>
<sequence>MAYAYNTDRSAAASTSSLDKVPMRKNSDALADVIEEFKRKISEDEIYINFAQERIRLEKEYVEGLRRLYNRTLAIDTLHDDAPPRKSEKPTSRKAWAEVRDYTLREIEAREAMKEALTVDVVTELLRIKEQQTRIRNHLKDEIKKAEDNYDEHAKHDLPKLKKAYFQKCQALEDHKRQEHAIEMQARLLSTSQPPSPSALHGHPFAMGAGPEYTSPPTATPLLPPMTNSNMTRTQTSDVAGRERPHTPGVSISVSMPTKDQEKETKFGNRLRAGSASGLESKSRDVFNDLAAQGRKGFSAFMQKLGGDKEKEKDRDDGHTVFSGVEGEGLQRRGTAGNANSKAMMAVRGAKIKREADEADKAYRMEVFHLESLRLCLEKLKASSIVHLEEFNDDLSTKLRTAMDNYIHIVHSTAITQAQAVDIPRAAVDSIDADYDMRLFRQKMHASVGLTTIPPIAYENFYVGRCMSLIFGIKLIDYDTARGDGNDYGRPPAIVDKCIIAIEKRGLSYEGIYRVNGRHASIQKMIQGIEKDEARFDFDDKDDIFSIASVLKQYLRELPEPVFYYSQADRINYTNDQDDINIKFKALRKRLAQLPPIHQTTFQAIIEHLGRVHAQSEVNRMGAKNLAVVFNSVIFGQDHLPSDGNVLNMNRGMNTLLEDLITNSDLFFAPPPSPTKASDSLSSSVLSRSGLLPEAANVDEAHPGSSRTKFKILQPQGDENNFETKEKISPVNNTTATAMIPDIAVGEGSHTVAELATTNLETMTKQQSTRIFTPDEDLTLLFDPGLIPASMRDNLPDNIHIRPLASTDLLRKHFELLNVLRPSPALAPSMYQAIFSQFQNCPASGTLIIERKYINGGGASGHLEDIVISEAMQGQKLGTRLIVGLRDMAVMLGCYKVVLDCKEAKSAFYEKCGFHNRSAGMAYYVATEEQSAVDPSVVDRQDENLALGDSLAPPLHDPVESTSISESSTTPRILQHDNDPFTQIEVGSMKNQTGMISHNPDIELPGSPKTFTSASSGTGVTYTFPLAADEDIIPSWAAEGLGSSALKKSGHDVPEVLAGTGEQDDKHQDRKESLETPLPPGAAPPDLSAEPERI</sequence>
<feature type="region of interest" description="Disordered" evidence="3">
    <location>
        <begin position="191"/>
        <end position="212"/>
    </location>
</feature>
<dbReference type="InterPro" id="IPR016181">
    <property type="entry name" value="Acyl_CoA_acyltransferase"/>
</dbReference>
<reference evidence="6" key="1">
    <citation type="submission" date="2016-06" db="EMBL/GenBank/DDBJ databases">
        <authorList>
            <person name="Cuomo C."/>
            <person name="Litvintseva A."/>
            <person name="Heitman J."/>
            <person name="Chen Y."/>
            <person name="Sun S."/>
            <person name="Springer D."/>
            <person name="Dromer F."/>
            <person name="Young S."/>
            <person name="Zeng Q."/>
            <person name="Chapman S."/>
            <person name="Gujja S."/>
            <person name="Saif S."/>
            <person name="Birren B."/>
        </authorList>
    </citation>
    <scope>NUCLEOTIDE SEQUENCE</scope>
    <source>
        <strain evidence="6">CBS 7841</strain>
    </source>
</reference>
<dbReference type="KEGG" id="cdep:91087191"/>
<evidence type="ECO:0000256" key="3">
    <source>
        <dbReference type="SAM" id="MobiDB-lite"/>
    </source>
</evidence>
<evidence type="ECO:0000256" key="2">
    <source>
        <dbReference type="SAM" id="Coils"/>
    </source>
</evidence>
<dbReference type="EMBL" id="CP143786">
    <property type="protein sequence ID" value="WVN87785.1"/>
    <property type="molecule type" value="Genomic_DNA"/>
</dbReference>
<feature type="domain" description="Rho-GAP" evidence="4">
    <location>
        <begin position="476"/>
        <end position="668"/>
    </location>
</feature>
<proteinExistence type="predicted"/>
<reference evidence="6" key="3">
    <citation type="submission" date="2024-01" db="EMBL/GenBank/DDBJ databases">
        <authorList>
            <person name="Coelho M.A."/>
            <person name="David-Palma M."/>
            <person name="Shea T."/>
            <person name="Sun S."/>
            <person name="Cuomo C.A."/>
            <person name="Heitman J."/>
        </authorList>
    </citation>
    <scope>NUCLEOTIDE SEQUENCE</scope>
    <source>
        <strain evidence="6">CBS 7841</strain>
    </source>
</reference>
<dbReference type="Pfam" id="PF00620">
    <property type="entry name" value="RhoGAP"/>
    <property type="match status" value="1"/>
</dbReference>
<dbReference type="AlphaFoldDB" id="A0AAJ8JSR4"/>
<feature type="region of interest" description="Disordered" evidence="3">
    <location>
        <begin position="1045"/>
        <end position="1094"/>
    </location>
</feature>
<dbReference type="CDD" id="cd04301">
    <property type="entry name" value="NAT_SF"/>
    <property type="match status" value="1"/>
</dbReference>
<feature type="compositionally biased region" description="Basic and acidic residues" evidence="3">
    <location>
        <begin position="1063"/>
        <end position="1074"/>
    </location>
</feature>
<dbReference type="Gene3D" id="1.10.555.10">
    <property type="entry name" value="Rho GTPase activation protein"/>
    <property type="match status" value="1"/>
</dbReference>
<keyword evidence="1" id="KW-0343">GTPase activation</keyword>
<evidence type="ECO:0000313" key="7">
    <source>
        <dbReference type="Proteomes" id="UP000094043"/>
    </source>
</evidence>
<evidence type="ECO:0000259" key="5">
    <source>
        <dbReference type="PROSITE" id="PS51186"/>
    </source>
</evidence>
<dbReference type="SUPFAM" id="SSF48350">
    <property type="entry name" value="GTPase activation domain, GAP"/>
    <property type="match status" value="1"/>
</dbReference>
<dbReference type="Pfam" id="PF13508">
    <property type="entry name" value="Acetyltransf_7"/>
    <property type="match status" value="1"/>
</dbReference>
<dbReference type="InterPro" id="IPR008936">
    <property type="entry name" value="Rho_GTPase_activation_prot"/>
</dbReference>
<dbReference type="CDD" id="cd00159">
    <property type="entry name" value="RhoGAP"/>
    <property type="match status" value="1"/>
</dbReference>
<keyword evidence="2" id="KW-0175">Coiled coil</keyword>
<dbReference type="InterPro" id="IPR050729">
    <property type="entry name" value="Rho-GAP"/>
</dbReference>
<evidence type="ECO:0008006" key="8">
    <source>
        <dbReference type="Google" id="ProtNLM"/>
    </source>
</evidence>
<dbReference type="GO" id="GO:0007165">
    <property type="term" value="P:signal transduction"/>
    <property type="evidence" value="ECO:0007669"/>
    <property type="project" value="InterPro"/>
</dbReference>
<evidence type="ECO:0000313" key="6">
    <source>
        <dbReference type="EMBL" id="WVN87785.1"/>
    </source>
</evidence>
<organism evidence="6 7">
    <name type="scientific">Cryptococcus depauperatus CBS 7841</name>
    <dbReference type="NCBI Taxonomy" id="1295531"/>
    <lineage>
        <taxon>Eukaryota</taxon>
        <taxon>Fungi</taxon>
        <taxon>Dikarya</taxon>
        <taxon>Basidiomycota</taxon>
        <taxon>Agaricomycotina</taxon>
        <taxon>Tremellomycetes</taxon>
        <taxon>Tremellales</taxon>
        <taxon>Cryptococcaceae</taxon>
        <taxon>Cryptococcus</taxon>
    </lineage>
</organism>
<keyword evidence="7" id="KW-1185">Reference proteome</keyword>
<dbReference type="GO" id="GO:0005737">
    <property type="term" value="C:cytoplasm"/>
    <property type="evidence" value="ECO:0007669"/>
    <property type="project" value="TreeGrafter"/>
</dbReference>
<feature type="region of interest" description="Disordered" evidence="3">
    <location>
        <begin position="234"/>
        <end position="265"/>
    </location>
</feature>
<dbReference type="Gene3D" id="3.40.630.30">
    <property type="match status" value="1"/>
</dbReference>
<accession>A0AAJ8JSR4</accession>
<dbReference type="InterPro" id="IPR000182">
    <property type="entry name" value="GNAT_dom"/>
</dbReference>
<dbReference type="SUPFAM" id="SSF103657">
    <property type="entry name" value="BAR/IMD domain-like"/>
    <property type="match status" value="1"/>
</dbReference>
<dbReference type="PANTHER" id="PTHR23176">
    <property type="entry name" value="RHO/RAC/CDC GTPASE-ACTIVATING PROTEIN"/>
    <property type="match status" value="1"/>
</dbReference>
<dbReference type="PANTHER" id="PTHR23176:SF134">
    <property type="entry name" value="RHO-TYPE GTPASE-ACTIVATING PROTEIN"/>
    <property type="match status" value="1"/>
</dbReference>